<feature type="chain" id="PRO_5009681692" evidence="1">
    <location>
        <begin position="25"/>
        <end position="256"/>
    </location>
</feature>
<dbReference type="RefSeq" id="WP_009517145.1">
    <property type="nucleotide sequence ID" value="NZ_CCAE010000008.1"/>
</dbReference>
<organism evidence="2 3">
    <name type="scientific">Hydrogenophaga intermedia</name>
    <dbReference type="NCBI Taxonomy" id="65786"/>
    <lineage>
        <taxon>Bacteria</taxon>
        <taxon>Pseudomonadati</taxon>
        <taxon>Pseudomonadota</taxon>
        <taxon>Betaproteobacteria</taxon>
        <taxon>Burkholderiales</taxon>
        <taxon>Comamonadaceae</taxon>
        <taxon>Hydrogenophaga</taxon>
    </lineage>
</organism>
<proteinExistence type="predicted"/>
<dbReference type="PANTHER" id="PTHR43019">
    <property type="entry name" value="SERINE ENDOPROTEASE DEGS"/>
    <property type="match status" value="1"/>
</dbReference>
<dbReference type="InterPro" id="IPR009003">
    <property type="entry name" value="Peptidase_S1_PA"/>
</dbReference>
<gene>
    <name evidence="2" type="ORF">BN948_01510</name>
</gene>
<dbReference type="InterPro" id="IPR043504">
    <property type="entry name" value="Peptidase_S1_PA_chymotrypsin"/>
</dbReference>
<evidence type="ECO:0000256" key="1">
    <source>
        <dbReference type="SAM" id="SignalP"/>
    </source>
</evidence>
<dbReference type="Pfam" id="PF13365">
    <property type="entry name" value="Trypsin_2"/>
    <property type="match status" value="1"/>
</dbReference>
<evidence type="ECO:0000313" key="3">
    <source>
        <dbReference type="Proteomes" id="UP000028878"/>
    </source>
</evidence>
<dbReference type="PANTHER" id="PTHR43019:SF23">
    <property type="entry name" value="PROTEASE DO-LIKE 5, CHLOROPLASTIC"/>
    <property type="match status" value="1"/>
</dbReference>
<dbReference type="AlphaFoldDB" id="A0A1L1PR61"/>
<protein>
    <submittedName>
        <fullName evidence="2">Peptidase S1 and S6, chymotrypsin/Hap</fullName>
    </submittedName>
</protein>
<accession>A0A1L1PR61</accession>
<keyword evidence="1" id="KW-0732">Signal</keyword>
<dbReference type="SUPFAM" id="SSF50494">
    <property type="entry name" value="Trypsin-like serine proteases"/>
    <property type="match status" value="1"/>
</dbReference>
<sequence precursor="true">MQRRLWLGMIGSLPLWGAVSAARAALADTVSRMKPSVVLVGTWRDTDSPRFQLRGTGFLAGRASQVVTCAHVLPAPEEGAPPAQLVVQVWQRDGTWSMRQARVLGTERHGDIALLGIDGPPGPLAPLGDSSAVREGDDLAFMGFPIGNVLGYAHVVHRAMVSSIATSVPPSPDADRLRGPAIRGARDGTFDIFQLDAVAYPGNSGGPLFKPETGEVVGMMNMVLIKGTRESALSQPSGIAYAIPSARVRELMTGSR</sequence>
<feature type="signal peptide" evidence="1">
    <location>
        <begin position="1"/>
        <end position="24"/>
    </location>
</feature>
<evidence type="ECO:0000313" key="2">
    <source>
        <dbReference type="EMBL" id="CDN87091.1"/>
    </source>
</evidence>
<reference evidence="3" key="1">
    <citation type="submission" date="2014-11" db="EMBL/GenBank/DDBJ databases">
        <title>Draft genome sequence of Hydrogenophaga intermedia S1.</title>
        <authorList>
            <person name="Gan H.M."/>
            <person name="Chew T.H."/>
            <person name="Stolz A."/>
        </authorList>
    </citation>
    <scope>NUCLEOTIDE SEQUENCE [LARGE SCALE GENOMIC DNA]</scope>
    <source>
        <strain evidence="3">S1</strain>
    </source>
</reference>
<keyword evidence="3" id="KW-1185">Reference proteome</keyword>
<dbReference type="Proteomes" id="UP000028878">
    <property type="component" value="Unassembled WGS sequence"/>
</dbReference>
<dbReference type="EMBL" id="CCAE010000008">
    <property type="protein sequence ID" value="CDN87091.1"/>
    <property type="molecule type" value="Genomic_DNA"/>
</dbReference>
<name>A0A1L1PR61_HYDIT</name>
<dbReference type="Gene3D" id="2.40.10.10">
    <property type="entry name" value="Trypsin-like serine proteases"/>
    <property type="match status" value="2"/>
</dbReference>